<organism evidence="9 10">
    <name type="scientific">Streptomyces iconiensis</name>
    <dbReference type="NCBI Taxonomy" id="1384038"/>
    <lineage>
        <taxon>Bacteria</taxon>
        <taxon>Bacillati</taxon>
        <taxon>Actinomycetota</taxon>
        <taxon>Actinomycetes</taxon>
        <taxon>Kitasatosporales</taxon>
        <taxon>Streptomycetaceae</taxon>
        <taxon>Streptomyces</taxon>
    </lineage>
</organism>
<evidence type="ECO:0000256" key="2">
    <source>
        <dbReference type="ARBA" id="ARBA00011344"/>
    </source>
</evidence>
<dbReference type="EMBL" id="JANCPR020000006">
    <property type="protein sequence ID" value="MDJ1131847.1"/>
    <property type="molecule type" value="Genomic_DNA"/>
</dbReference>
<comment type="similarity">
    <text evidence="1">Belongs to the sigma-70 factor family. ECF subfamily.</text>
</comment>
<comment type="subunit">
    <text evidence="2">Interacts transiently with the RNA polymerase catalytic core formed by RpoA, RpoB, RpoC and RpoZ (2 alpha, 1 beta, 1 beta' and 1 omega subunit) to form the RNA polymerase holoenzyme that can initiate transcription.</text>
</comment>
<keyword evidence="3" id="KW-0805">Transcription regulation</keyword>
<dbReference type="Gene3D" id="3.10.450.50">
    <property type="match status" value="1"/>
</dbReference>
<sequence>MEENESLAKRFEEHRGRLHAVAYRLLGSSGEAEDAVQEGWLRLSGADTDEVENLSGWLTTVVGRISLNMLRARDTRREDPWGTHGPDADVPHEDGAGPEDHAVLTDSIGVALLVVLDTLTPAERLVFVLHDLFSVPFDSIAPIVERSTVATRQLASRARRRLRGASRDSPIESARQRKVVEAFLAASRGGDFTSLLTLLDPDVVLRIDGAAASTGAQGARGATAVANVFAGRAKAARPAYIDGKVGLVWSADGRPRVVFGFTLTGERIAAIDMRADPGHLSELSLELITTPDP</sequence>
<proteinExistence type="inferred from homology"/>
<dbReference type="SUPFAM" id="SSF54427">
    <property type="entry name" value="NTF2-like"/>
    <property type="match status" value="1"/>
</dbReference>
<reference evidence="9 10" key="1">
    <citation type="submission" date="2023-05" db="EMBL/GenBank/DDBJ databases">
        <title>Streptantibioticus silvisoli sp. nov., acidotolerant actinomycetes 1 from pine litter.</title>
        <authorList>
            <person name="Swiecimska M."/>
            <person name="Golinska P."/>
            <person name="Sangal V."/>
            <person name="Wachnowicz B."/>
            <person name="Goodfellow M."/>
        </authorList>
    </citation>
    <scope>NUCLEOTIDE SEQUENCE [LARGE SCALE GENOMIC DNA]</scope>
    <source>
        <strain evidence="9 10">DSM 42109</strain>
    </source>
</reference>
<dbReference type="InterPro" id="IPR013249">
    <property type="entry name" value="RNA_pol_sigma70_r4_t2"/>
</dbReference>
<evidence type="ECO:0000313" key="10">
    <source>
        <dbReference type="Proteomes" id="UP001214441"/>
    </source>
</evidence>
<dbReference type="Proteomes" id="UP001214441">
    <property type="component" value="Unassembled WGS sequence"/>
</dbReference>
<protein>
    <submittedName>
        <fullName evidence="9">Sigma-70 family RNA polymerase sigma factor</fullName>
    </submittedName>
</protein>
<evidence type="ECO:0000259" key="8">
    <source>
        <dbReference type="Pfam" id="PF08281"/>
    </source>
</evidence>
<dbReference type="PANTHER" id="PTHR30173:SF43">
    <property type="entry name" value="ECF RNA POLYMERASE SIGMA FACTOR SIGI-RELATED"/>
    <property type="match status" value="1"/>
</dbReference>
<dbReference type="InterPro" id="IPR013324">
    <property type="entry name" value="RNA_pol_sigma_r3/r4-like"/>
</dbReference>
<evidence type="ECO:0000256" key="4">
    <source>
        <dbReference type="ARBA" id="ARBA00023082"/>
    </source>
</evidence>
<dbReference type="PANTHER" id="PTHR30173">
    <property type="entry name" value="SIGMA 19 FACTOR"/>
    <property type="match status" value="1"/>
</dbReference>
<evidence type="ECO:0000256" key="6">
    <source>
        <dbReference type="SAM" id="MobiDB-lite"/>
    </source>
</evidence>
<dbReference type="Gene3D" id="1.10.10.10">
    <property type="entry name" value="Winged helix-like DNA-binding domain superfamily/Winged helix DNA-binding domain"/>
    <property type="match status" value="1"/>
</dbReference>
<dbReference type="InterPro" id="IPR013325">
    <property type="entry name" value="RNA_pol_sigma_r2"/>
</dbReference>
<evidence type="ECO:0000256" key="5">
    <source>
        <dbReference type="ARBA" id="ARBA00023163"/>
    </source>
</evidence>
<evidence type="ECO:0000256" key="3">
    <source>
        <dbReference type="ARBA" id="ARBA00023015"/>
    </source>
</evidence>
<evidence type="ECO:0000313" key="9">
    <source>
        <dbReference type="EMBL" id="MDJ1131847.1"/>
    </source>
</evidence>
<dbReference type="InterPro" id="IPR007627">
    <property type="entry name" value="RNA_pol_sigma70_r2"/>
</dbReference>
<feature type="domain" description="RNA polymerase sigma factor 70 region 4 type 2" evidence="8">
    <location>
        <begin position="111"/>
        <end position="162"/>
    </location>
</feature>
<dbReference type="InterPro" id="IPR032710">
    <property type="entry name" value="NTF2-like_dom_sf"/>
</dbReference>
<dbReference type="InterPro" id="IPR014284">
    <property type="entry name" value="RNA_pol_sigma-70_dom"/>
</dbReference>
<dbReference type="NCBIfam" id="TIGR02937">
    <property type="entry name" value="sigma70-ECF"/>
    <property type="match status" value="1"/>
</dbReference>
<dbReference type="Pfam" id="PF08281">
    <property type="entry name" value="Sigma70_r4_2"/>
    <property type="match status" value="1"/>
</dbReference>
<accession>A0ABT6ZSJ3</accession>
<feature type="domain" description="RNA polymerase sigma-70 region 2" evidence="7">
    <location>
        <begin position="11"/>
        <end position="74"/>
    </location>
</feature>
<evidence type="ECO:0000256" key="1">
    <source>
        <dbReference type="ARBA" id="ARBA00010641"/>
    </source>
</evidence>
<dbReference type="InterPro" id="IPR052704">
    <property type="entry name" value="ECF_Sigma-70_Domain"/>
</dbReference>
<dbReference type="SUPFAM" id="SSF88946">
    <property type="entry name" value="Sigma2 domain of RNA polymerase sigma factors"/>
    <property type="match status" value="1"/>
</dbReference>
<comment type="caution">
    <text evidence="9">The sequence shown here is derived from an EMBL/GenBank/DDBJ whole genome shotgun (WGS) entry which is preliminary data.</text>
</comment>
<keyword evidence="5" id="KW-0804">Transcription</keyword>
<feature type="region of interest" description="Disordered" evidence="6">
    <location>
        <begin position="77"/>
        <end position="97"/>
    </location>
</feature>
<keyword evidence="4" id="KW-0731">Sigma factor</keyword>
<dbReference type="SUPFAM" id="SSF88659">
    <property type="entry name" value="Sigma3 and sigma4 domains of RNA polymerase sigma factors"/>
    <property type="match status" value="1"/>
</dbReference>
<dbReference type="Pfam" id="PF04542">
    <property type="entry name" value="Sigma70_r2"/>
    <property type="match status" value="1"/>
</dbReference>
<gene>
    <name evidence="9" type="ORF">NMN56_007730</name>
</gene>
<dbReference type="Gene3D" id="1.10.1740.10">
    <property type="match status" value="1"/>
</dbReference>
<dbReference type="RefSeq" id="WP_274044440.1">
    <property type="nucleotide sequence ID" value="NZ_JANCPR020000006.1"/>
</dbReference>
<keyword evidence="10" id="KW-1185">Reference proteome</keyword>
<name>A0ABT6ZSJ3_9ACTN</name>
<dbReference type="InterPro" id="IPR036388">
    <property type="entry name" value="WH-like_DNA-bd_sf"/>
</dbReference>
<evidence type="ECO:0000259" key="7">
    <source>
        <dbReference type="Pfam" id="PF04542"/>
    </source>
</evidence>